<feature type="region of interest" description="Disordered" evidence="1">
    <location>
        <begin position="144"/>
        <end position="189"/>
    </location>
</feature>
<organism evidence="2 3">
    <name type="scientific">Paenibacillus agricola</name>
    <dbReference type="NCBI Taxonomy" id="2716264"/>
    <lineage>
        <taxon>Bacteria</taxon>
        <taxon>Bacillati</taxon>
        <taxon>Bacillota</taxon>
        <taxon>Bacilli</taxon>
        <taxon>Bacillales</taxon>
        <taxon>Paenibacillaceae</taxon>
        <taxon>Paenibacillus</taxon>
    </lineage>
</organism>
<dbReference type="EMBL" id="JAAOIW010000004">
    <property type="protein sequence ID" value="NHN30789.1"/>
    <property type="molecule type" value="Genomic_DNA"/>
</dbReference>
<evidence type="ECO:0000313" key="2">
    <source>
        <dbReference type="EMBL" id="NHN30789.1"/>
    </source>
</evidence>
<feature type="compositionally biased region" description="Basic and acidic residues" evidence="1">
    <location>
        <begin position="144"/>
        <end position="155"/>
    </location>
</feature>
<reference evidence="2" key="1">
    <citation type="submission" date="2020-03" db="EMBL/GenBank/DDBJ databases">
        <title>Draft sequencing of Paenibacilllus sp. S3N08.</title>
        <authorList>
            <person name="Kim D.-U."/>
        </authorList>
    </citation>
    <scope>NUCLEOTIDE SEQUENCE</scope>
    <source>
        <strain evidence="2">S3N08</strain>
    </source>
</reference>
<gene>
    <name evidence="2" type="ORF">G9U52_13185</name>
</gene>
<accession>A0ABX0J9E8</accession>
<evidence type="ECO:0000256" key="1">
    <source>
        <dbReference type="SAM" id="MobiDB-lite"/>
    </source>
</evidence>
<protein>
    <submittedName>
        <fullName evidence="2">Uncharacterized protein</fullName>
    </submittedName>
</protein>
<sequence length="207" mass="23075">MGIWRLSWVSIGLLLCLNGCVDPAPLIAPVPAAAATMESDEIQNNLEKQMVILFQGLLQMDRRENLGLSTKQAMEMLPLVEINTGIGELKQADQQLIMHLLTAEQKEFFDDFQERLRAKEQAMMEFKKKASLSIEEREAMIHEFESRRREKDAERLAASGEGNPPSPTDMSLGPPPPPPGGGFGNPKNVEQQLIELLEAKIKKSNLP</sequence>
<dbReference type="Proteomes" id="UP001165962">
    <property type="component" value="Unassembled WGS sequence"/>
</dbReference>
<dbReference type="RefSeq" id="WP_166150150.1">
    <property type="nucleotide sequence ID" value="NZ_JAAOIW010000004.1"/>
</dbReference>
<keyword evidence="3" id="KW-1185">Reference proteome</keyword>
<name>A0ABX0J9E8_9BACL</name>
<proteinExistence type="predicted"/>
<comment type="caution">
    <text evidence="2">The sequence shown here is derived from an EMBL/GenBank/DDBJ whole genome shotgun (WGS) entry which is preliminary data.</text>
</comment>
<evidence type="ECO:0000313" key="3">
    <source>
        <dbReference type="Proteomes" id="UP001165962"/>
    </source>
</evidence>